<evidence type="ECO:0000313" key="1">
    <source>
        <dbReference type="EMBL" id="KAG8518781.1"/>
    </source>
</evidence>
<proteinExistence type="predicted"/>
<dbReference type="AlphaFoldDB" id="A0A8J6DS46"/>
<organism evidence="1 2">
    <name type="scientific">Galemys pyrenaicus</name>
    <name type="common">Iberian desman</name>
    <name type="synonym">Pyrenean desman</name>
    <dbReference type="NCBI Taxonomy" id="202257"/>
    <lineage>
        <taxon>Eukaryota</taxon>
        <taxon>Metazoa</taxon>
        <taxon>Chordata</taxon>
        <taxon>Craniata</taxon>
        <taxon>Vertebrata</taxon>
        <taxon>Euteleostomi</taxon>
        <taxon>Mammalia</taxon>
        <taxon>Eutheria</taxon>
        <taxon>Laurasiatheria</taxon>
        <taxon>Eulipotyphla</taxon>
        <taxon>Talpidae</taxon>
        <taxon>Galemys</taxon>
    </lineage>
</organism>
<protein>
    <submittedName>
        <fullName evidence="1">Zinc finger MYM-type protein 1</fullName>
    </submittedName>
</protein>
<keyword evidence="2" id="KW-1185">Reference proteome</keyword>
<name>A0A8J6DS46_GALPY</name>
<dbReference type="OrthoDB" id="6614843at2759"/>
<evidence type="ECO:0000313" key="2">
    <source>
        <dbReference type="Proteomes" id="UP000700334"/>
    </source>
</evidence>
<gene>
    <name evidence="1" type="ORF">J0S82_001019</name>
</gene>
<reference evidence="1" key="1">
    <citation type="journal article" date="2021" name="Evol. Appl.">
        <title>The genome of the Pyrenean desman and the effects of bottlenecks and inbreeding on the genomic landscape of an endangered species.</title>
        <authorList>
            <person name="Escoda L."/>
            <person name="Castresana J."/>
        </authorList>
    </citation>
    <scope>NUCLEOTIDE SEQUENCE</scope>
    <source>
        <strain evidence="1">IBE-C5619</strain>
    </source>
</reference>
<comment type="caution">
    <text evidence="1">The sequence shown here is derived from an EMBL/GenBank/DDBJ whole genome shotgun (WGS) entry which is preliminary data.</text>
</comment>
<sequence>MCPAKIIGRRLYWITVEADFNKMHGSVYMGAADTSERFNVVATTFTEDEPRALYTHCHAHLGDLMVCRDMKELRSDLSPVNSLYDTIHASLKSWQIFKTFVSRVKASHTGSSGVVENMGEQNFMVYHLKEVIYISKPFGTEQINYAKNIVPNGF</sequence>
<dbReference type="EMBL" id="JAGFMF010011626">
    <property type="protein sequence ID" value="KAG8518781.1"/>
    <property type="molecule type" value="Genomic_DNA"/>
</dbReference>
<feature type="non-terminal residue" evidence="1">
    <location>
        <position position="1"/>
    </location>
</feature>
<dbReference type="Proteomes" id="UP000700334">
    <property type="component" value="Unassembled WGS sequence"/>
</dbReference>
<accession>A0A8J6DS46</accession>